<feature type="transmembrane region" description="Helical" evidence="1">
    <location>
        <begin position="134"/>
        <end position="160"/>
    </location>
</feature>
<sequence length="406" mass="46432">MKSIIYLPGVLGKKHSDSAKEYAKRYLYSMDRMDWDRFKKYYLEEEDFHFGLGGTFTTSVTSIFEYNSKNKEEAVEVCKIYECSYDENFTKKFEKKNAIQKLGLVLIILLSKTGTLMKAFFLKNTISGKKKLEILYFLFFLLLISIFALILFPAVLTSITDIVTNALPKDSELSRTIHEKIAPWVAVSHWITAGLAIVTVAFPKFRNTVSEKATDFLCMDSYLTMGNNKLELTGKVESLVEAVLEEDNPDSLELHSYGFGGIVLIDSIFPYGNIPNYRMANEIKRVVTIRCPYDFISTYYPDYFKNRGTFQDIALESWYNIYSDTDILSSNYDISTSNGANFLNIGELGIPIKNLPYNLINTKTLGLWKHLKILSFKTHQTYWGESAMTANCLYLIMEQALPAETV</sequence>
<keyword evidence="1" id="KW-1133">Transmembrane helix</keyword>
<accession>A0A2T0M8H7</accession>
<name>A0A2T0M8H7_9FLAO</name>
<organism evidence="2 3">
    <name type="scientific">Flagellimonas meridianipacifica</name>
    <dbReference type="NCBI Taxonomy" id="1080225"/>
    <lineage>
        <taxon>Bacteria</taxon>
        <taxon>Pseudomonadati</taxon>
        <taxon>Bacteroidota</taxon>
        <taxon>Flavobacteriia</taxon>
        <taxon>Flavobacteriales</taxon>
        <taxon>Flavobacteriaceae</taxon>
        <taxon>Flagellimonas</taxon>
    </lineage>
</organism>
<evidence type="ECO:0000256" key="1">
    <source>
        <dbReference type="SAM" id="Phobius"/>
    </source>
</evidence>
<dbReference type="RefSeq" id="WP_106145120.1">
    <property type="nucleotide sequence ID" value="NZ_PVYX01000002.1"/>
</dbReference>
<dbReference type="Proteomes" id="UP000237640">
    <property type="component" value="Unassembled WGS sequence"/>
</dbReference>
<protein>
    <submittedName>
        <fullName evidence="2">Uncharacterized protein</fullName>
    </submittedName>
</protein>
<comment type="caution">
    <text evidence="2">The sequence shown here is derived from an EMBL/GenBank/DDBJ whole genome shotgun (WGS) entry which is preliminary data.</text>
</comment>
<proteinExistence type="predicted"/>
<evidence type="ECO:0000313" key="3">
    <source>
        <dbReference type="Proteomes" id="UP000237640"/>
    </source>
</evidence>
<gene>
    <name evidence="2" type="ORF">CLV81_2166</name>
</gene>
<dbReference type="EMBL" id="PVYX01000002">
    <property type="protein sequence ID" value="PRX53779.1"/>
    <property type="molecule type" value="Genomic_DNA"/>
</dbReference>
<reference evidence="2 3" key="1">
    <citation type="submission" date="2018-03" db="EMBL/GenBank/DDBJ databases">
        <title>Genomic Encyclopedia of Archaeal and Bacterial Type Strains, Phase II (KMG-II): from individual species to whole genera.</title>
        <authorList>
            <person name="Goeker M."/>
        </authorList>
    </citation>
    <scope>NUCLEOTIDE SEQUENCE [LARGE SCALE GENOMIC DNA]</scope>
    <source>
        <strain evidence="2 3">DSM 25027</strain>
    </source>
</reference>
<keyword evidence="1" id="KW-0472">Membrane</keyword>
<keyword evidence="1" id="KW-0812">Transmembrane</keyword>
<dbReference type="OrthoDB" id="1322294at2"/>
<feature type="transmembrane region" description="Helical" evidence="1">
    <location>
        <begin position="181"/>
        <end position="202"/>
    </location>
</feature>
<evidence type="ECO:0000313" key="2">
    <source>
        <dbReference type="EMBL" id="PRX53779.1"/>
    </source>
</evidence>
<feature type="transmembrane region" description="Helical" evidence="1">
    <location>
        <begin position="102"/>
        <end position="122"/>
    </location>
</feature>
<dbReference type="AlphaFoldDB" id="A0A2T0M8H7"/>
<keyword evidence="3" id="KW-1185">Reference proteome</keyword>